<accession>A0A7S4KZ37</accession>
<keyword evidence="1" id="KW-0472">Membrane</keyword>
<protein>
    <submittedName>
        <fullName evidence="2">Uncharacterized protein</fullName>
    </submittedName>
</protein>
<name>A0A7S4KZ37_GUITH</name>
<organism evidence="2">
    <name type="scientific">Guillardia theta</name>
    <name type="common">Cryptophyte</name>
    <name type="synonym">Cryptomonas phi</name>
    <dbReference type="NCBI Taxonomy" id="55529"/>
    <lineage>
        <taxon>Eukaryota</taxon>
        <taxon>Cryptophyceae</taxon>
        <taxon>Pyrenomonadales</taxon>
        <taxon>Geminigeraceae</taxon>
        <taxon>Guillardia</taxon>
    </lineage>
</organism>
<dbReference type="AlphaFoldDB" id="A0A7S4KZ37"/>
<keyword evidence="1" id="KW-1133">Transmembrane helix</keyword>
<evidence type="ECO:0000256" key="1">
    <source>
        <dbReference type="SAM" id="Phobius"/>
    </source>
</evidence>
<proteinExistence type="predicted"/>
<reference evidence="2" key="1">
    <citation type="submission" date="2021-01" db="EMBL/GenBank/DDBJ databases">
        <authorList>
            <person name="Corre E."/>
            <person name="Pelletier E."/>
            <person name="Niang G."/>
            <person name="Scheremetjew M."/>
            <person name="Finn R."/>
            <person name="Kale V."/>
            <person name="Holt S."/>
            <person name="Cochrane G."/>
            <person name="Meng A."/>
            <person name="Brown T."/>
            <person name="Cohen L."/>
        </authorList>
    </citation>
    <scope>NUCLEOTIDE SEQUENCE</scope>
    <source>
        <strain evidence="2">CCMP 2712</strain>
    </source>
</reference>
<keyword evidence="1" id="KW-0812">Transmembrane</keyword>
<gene>
    <name evidence="2" type="ORF">GTHE00462_LOCUS20719</name>
</gene>
<feature type="transmembrane region" description="Helical" evidence="1">
    <location>
        <begin position="26"/>
        <end position="46"/>
    </location>
</feature>
<sequence length="182" mass="19204">MDGGEAGGSVGGGRGRGGERGGLSRAAVLALCFFVAAVAAAFVLVTSGREVRQEAKLASGFEQLSLAGHRAVLTSHDFVPLGSKAKLSAEGQRELRNLFAAAGVKMSTRGGAREMSLAEVNGRREHRDLDHGSSKRLEAAAANKMDAYGFKVKIGKFGQERSRIREALGQTLAKYFEAARKP</sequence>
<evidence type="ECO:0000313" key="2">
    <source>
        <dbReference type="EMBL" id="CAE2309855.1"/>
    </source>
</evidence>
<dbReference type="EMBL" id="HBKN01026813">
    <property type="protein sequence ID" value="CAE2309855.1"/>
    <property type="molecule type" value="Transcribed_RNA"/>
</dbReference>